<proteinExistence type="predicted"/>
<dbReference type="GO" id="GO:0016646">
    <property type="term" value="F:oxidoreductase activity, acting on the CH-NH group of donors, NAD or NADP as acceptor"/>
    <property type="evidence" value="ECO:0007669"/>
    <property type="project" value="TreeGrafter"/>
</dbReference>
<accession>A0A7D5ZFE3</accession>
<dbReference type="RefSeq" id="WP_180308613.1">
    <property type="nucleotide sequence ID" value="NZ_CP058952.1"/>
</dbReference>
<dbReference type="PANTHER" id="PTHR43355:SF2">
    <property type="entry name" value="FLAVIN REDUCTASE (NADPH)"/>
    <property type="match status" value="1"/>
</dbReference>
<feature type="domain" description="NAD(P)-binding" evidence="1">
    <location>
        <begin position="7"/>
        <end position="198"/>
    </location>
</feature>
<gene>
    <name evidence="2" type="ORF">HZU75_08080</name>
</gene>
<evidence type="ECO:0000313" key="2">
    <source>
        <dbReference type="EMBL" id="QLI81488.1"/>
    </source>
</evidence>
<protein>
    <submittedName>
        <fullName evidence="2">NAD(P)-dependent oxidoreductase</fullName>
    </submittedName>
</protein>
<evidence type="ECO:0000259" key="1">
    <source>
        <dbReference type="Pfam" id="PF13460"/>
    </source>
</evidence>
<dbReference type="Gene3D" id="3.40.50.720">
    <property type="entry name" value="NAD(P)-binding Rossmann-like Domain"/>
    <property type="match status" value="1"/>
</dbReference>
<sequence>MKIALIGATGFVGSAILQELANRGHHVTALVTNVAKVPALANVTARASNAYDAADIAAAVAGHDAVISAFNPGWGKPDIQALFLQGHNAIVAGVKQAGVADFLEVGGAGSLFIAPGLQLIDTPEFPAEWKEGALGAREALNLLRSETSLKWRFVSPPVFLAPGERSGQYRLGGDDVLFAGEQPAGISVADLAVAIVDEIEMPKHIQQRFTVASV</sequence>
<reference evidence="2 3" key="1">
    <citation type="journal article" date="2016" name="Int. J. Syst. Evol. Microbiol.">
        <title>Chitinibacter fontanus sp. nov., isolated from a spring.</title>
        <authorList>
            <person name="Sheu S.Y."/>
            <person name="Li Y.S."/>
            <person name="Young C.C."/>
            <person name="Chen W.M."/>
        </authorList>
    </citation>
    <scope>NUCLEOTIDE SEQUENCE [LARGE SCALE GENOMIC DNA]</scope>
    <source>
        <strain evidence="2 3">STM-7</strain>
    </source>
</reference>
<dbReference type="SUPFAM" id="SSF51735">
    <property type="entry name" value="NAD(P)-binding Rossmann-fold domains"/>
    <property type="match status" value="1"/>
</dbReference>
<dbReference type="AlphaFoldDB" id="A0A7D5ZFE3"/>
<dbReference type="Proteomes" id="UP000510822">
    <property type="component" value="Chromosome"/>
</dbReference>
<dbReference type="InterPro" id="IPR051606">
    <property type="entry name" value="Polyketide_Oxido-like"/>
</dbReference>
<name>A0A7D5ZFE3_9NEIS</name>
<keyword evidence="3" id="KW-1185">Reference proteome</keyword>
<dbReference type="EMBL" id="CP058952">
    <property type="protein sequence ID" value="QLI81488.1"/>
    <property type="molecule type" value="Genomic_DNA"/>
</dbReference>
<organism evidence="2 3">
    <name type="scientific">Chitinibacter fontanus</name>
    <dbReference type="NCBI Taxonomy" id="1737446"/>
    <lineage>
        <taxon>Bacteria</taxon>
        <taxon>Pseudomonadati</taxon>
        <taxon>Pseudomonadota</taxon>
        <taxon>Betaproteobacteria</taxon>
        <taxon>Neisseriales</taxon>
        <taxon>Chitinibacteraceae</taxon>
        <taxon>Chitinibacter</taxon>
    </lineage>
</organism>
<dbReference type="InterPro" id="IPR016040">
    <property type="entry name" value="NAD(P)-bd_dom"/>
</dbReference>
<dbReference type="Pfam" id="PF13460">
    <property type="entry name" value="NAD_binding_10"/>
    <property type="match status" value="1"/>
</dbReference>
<dbReference type="PANTHER" id="PTHR43355">
    <property type="entry name" value="FLAVIN REDUCTASE (NADPH)"/>
    <property type="match status" value="1"/>
</dbReference>
<dbReference type="InterPro" id="IPR036291">
    <property type="entry name" value="NAD(P)-bd_dom_sf"/>
</dbReference>
<dbReference type="KEGG" id="cfon:HZU75_08080"/>
<evidence type="ECO:0000313" key="3">
    <source>
        <dbReference type="Proteomes" id="UP000510822"/>
    </source>
</evidence>